<dbReference type="AlphaFoldDB" id="A0A832MKD4"/>
<dbReference type="Pfam" id="PF02607">
    <property type="entry name" value="B12-binding_2"/>
    <property type="match status" value="1"/>
</dbReference>
<evidence type="ECO:0000259" key="4">
    <source>
        <dbReference type="PROSITE" id="PS50937"/>
    </source>
</evidence>
<evidence type="ECO:0000313" key="6">
    <source>
        <dbReference type="EMBL" id="HGZ43687.1"/>
    </source>
</evidence>
<keyword evidence="1" id="KW-0805">Transcription regulation</keyword>
<dbReference type="InterPro" id="IPR006158">
    <property type="entry name" value="Cobalamin-bd"/>
</dbReference>
<dbReference type="GO" id="GO:0003700">
    <property type="term" value="F:DNA-binding transcription factor activity"/>
    <property type="evidence" value="ECO:0007669"/>
    <property type="project" value="InterPro"/>
</dbReference>
<dbReference type="InterPro" id="IPR036724">
    <property type="entry name" value="Cobalamin-bd_sf"/>
</dbReference>
<organism evidence="6">
    <name type="scientific">Eiseniibacteriota bacterium</name>
    <dbReference type="NCBI Taxonomy" id="2212470"/>
    <lineage>
        <taxon>Bacteria</taxon>
        <taxon>Candidatus Eiseniibacteriota</taxon>
    </lineage>
</organism>
<dbReference type="PANTHER" id="PTHR30204">
    <property type="entry name" value="REDOX-CYCLING DRUG-SENSING TRANSCRIPTIONAL ACTIVATOR SOXR"/>
    <property type="match status" value="1"/>
</dbReference>
<dbReference type="PROSITE" id="PS51332">
    <property type="entry name" value="B12_BINDING"/>
    <property type="match status" value="1"/>
</dbReference>
<comment type="caution">
    <text evidence="6">The sequence shown here is derived from an EMBL/GenBank/DDBJ whole genome shotgun (WGS) entry which is preliminary data.</text>
</comment>
<dbReference type="Gene3D" id="1.10.1660.10">
    <property type="match status" value="1"/>
</dbReference>
<dbReference type="Pfam" id="PF02310">
    <property type="entry name" value="B12-binding"/>
    <property type="match status" value="1"/>
</dbReference>
<accession>A0A832MKD4</accession>
<dbReference type="Pfam" id="PF13411">
    <property type="entry name" value="MerR_1"/>
    <property type="match status" value="1"/>
</dbReference>
<dbReference type="PROSITE" id="PS50937">
    <property type="entry name" value="HTH_MERR_2"/>
    <property type="match status" value="1"/>
</dbReference>
<evidence type="ECO:0000256" key="3">
    <source>
        <dbReference type="ARBA" id="ARBA00023163"/>
    </source>
</evidence>
<dbReference type="CDD" id="cd01104">
    <property type="entry name" value="HTH_MlrA-CarA"/>
    <property type="match status" value="1"/>
</dbReference>
<dbReference type="SMART" id="SM00422">
    <property type="entry name" value="HTH_MERR"/>
    <property type="match status" value="1"/>
</dbReference>
<dbReference type="CDD" id="cd02065">
    <property type="entry name" value="B12-binding_like"/>
    <property type="match status" value="1"/>
</dbReference>
<dbReference type="GO" id="GO:0031419">
    <property type="term" value="F:cobalamin binding"/>
    <property type="evidence" value="ECO:0007669"/>
    <property type="project" value="InterPro"/>
</dbReference>
<dbReference type="InterPro" id="IPR000551">
    <property type="entry name" value="MerR-type_HTH_dom"/>
</dbReference>
<keyword evidence="2" id="KW-0238">DNA-binding</keyword>
<dbReference type="GO" id="GO:0003677">
    <property type="term" value="F:DNA binding"/>
    <property type="evidence" value="ECO:0007669"/>
    <property type="project" value="UniProtKB-KW"/>
</dbReference>
<dbReference type="Gene3D" id="3.40.50.280">
    <property type="entry name" value="Cobalamin-binding domain"/>
    <property type="match status" value="1"/>
</dbReference>
<evidence type="ECO:0000259" key="5">
    <source>
        <dbReference type="PROSITE" id="PS51332"/>
    </source>
</evidence>
<evidence type="ECO:0000256" key="1">
    <source>
        <dbReference type="ARBA" id="ARBA00023015"/>
    </source>
</evidence>
<dbReference type="PANTHER" id="PTHR30204:SF67">
    <property type="entry name" value="HTH-TYPE TRANSCRIPTIONAL REGULATOR MLRA-RELATED"/>
    <property type="match status" value="1"/>
</dbReference>
<dbReference type="SUPFAM" id="SSF46955">
    <property type="entry name" value="Putative DNA-binding domain"/>
    <property type="match status" value="1"/>
</dbReference>
<dbReference type="InterPro" id="IPR047057">
    <property type="entry name" value="MerR_fam"/>
</dbReference>
<gene>
    <name evidence="6" type="ORF">ENR23_09730</name>
</gene>
<feature type="domain" description="HTH merR-type" evidence="4">
    <location>
        <begin position="6"/>
        <end position="75"/>
    </location>
</feature>
<dbReference type="InterPro" id="IPR036594">
    <property type="entry name" value="Meth_synthase_dom"/>
</dbReference>
<dbReference type="Gene3D" id="1.10.1240.10">
    <property type="entry name" value="Methionine synthase domain"/>
    <property type="match status" value="1"/>
</dbReference>
<dbReference type="GO" id="GO:0046872">
    <property type="term" value="F:metal ion binding"/>
    <property type="evidence" value="ECO:0007669"/>
    <property type="project" value="InterPro"/>
</dbReference>
<dbReference type="EMBL" id="DSQF01000020">
    <property type="protein sequence ID" value="HGZ43687.1"/>
    <property type="molecule type" value="Genomic_DNA"/>
</dbReference>
<feature type="domain" description="B12-binding" evidence="5">
    <location>
        <begin position="215"/>
        <end position="339"/>
    </location>
</feature>
<sequence>MPRPARFTIRAASALTGINPNTLRAWERRYGLVRPERTPKGYRLYTDDDLKRLRLIQRALQQGISVGRVKDHLGDMAAIETLIEDTANMPPAPARATRVLEVSLADAGLAGSTTIRLPSRARRGAAEQSLADFSDQIEQAALRFDRAWLERSFSRAVGLYSLRHAFYHALAPALQRVGERYLKDLGNVAEEHFLTAFAREKLIAALAGLRPLHQHPRVLFACGPGEQHEIMLMLLALEVGLEGVSALYLGPDVPGEAMLHAAQDSGIRVIVVSCTMRLPKDCLLDVHKRLSVMTRRIRLMAGGPAADRERAWLEGHGIGVLSLDPEEAGRQVLQAIHRH</sequence>
<evidence type="ECO:0000256" key="2">
    <source>
        <dbReference type="ARBA" id="ARBA00023125"/>
    </source>
</evidence>
<protein>
    <submittedName>
        <fullName evidence="6">MerR family transcriptional regulator</fullName>
    </submittedName>
</protein>
<name>A0A832MKD4_UNCEI</name>
<keyword evidence="3" id="KW-0804">Transcription</keyword>
<dbReference type="SUPFAM" id="SSF52242">
    <property type="entry name" value="Cobalamin (vitamin B12)-binding domain"/>
    <property type="match status" value="1"/>
</dbReference>
<dbReference type="InterPro" id="IPR009061">
    <property type="entry name" value="DNA-bd_dom_put_sf"/>
</dbReference>
<reference evidence="6" key="1">
    <citation type="journal article" date="2020" name="mSystems">
        <title>Genome- and Community-Level Interaction Insights into Carbon Utilization and Element Cycling Functions of Hydrothermarchaeota in Hydrothermal Sediment.</title>
        <authorList>
            <person name="Zhou Z."/>
            <person name="Liu Y."/>
            <person name="Xu W."/>
            <person name="Pan J."/>
            <person name="Luo Z.H."/>
            <person name="Li M."/>
        </authorList>
    </citation>
    <scope>NUCLEOTIDE SEQUENCE [LARGE SCALE GENOMIC DNA]</scope>
    <source>
        <strain evidence="6">SpSt-381</strain>
    </source>
</reference>
<dbReference type="InterPro" id="IPR003759">
    <property type="entry name" value="Cbl-bd_cap"/>
</dbReference>
<proteinExistence type="predicted"/>